<gene>
    <name evidence="2" type="ORF">MTO99_11935</name>
</gene>
<dbReference type="Proteomes" id="UP000832097">
    <property type="component" value="Chromosome"/>
</dbReference>
<protein>
    <submittedName>
        <fullName evidence="2">Uncharacterized protein</fullName>
    </submittedName>
</protein>
<dbReference type="RefSeq" id="WP_243553848.1">
    <property type="nucleotide sequence ID" value="NZ_CP094528.1"/>
</dbReference>
<evidence type="ECO:0000313" key="2">
    <source>
        <dbReference type="EMBL" id="UOE42897.1"/>
    </source>
</evidence>
<reference evidence="2 3" key="1">
    <citation type="submission" date="2022-03" db="EMBL/GenBank/DDBJ databases">
        <title>Mucilaginibacter sp. isolated from the gut of Protaetia brevitarsis seulensis larvae.</title>
        <authorList>
            <person name="Won M."/>
            <person name="Kim S.-J."/>
            <person name="Kwon S.-W."/>
        </authorList>
    </citation>
    <scope>NUCLEOTIDE SEQUENCE [LARGE SCALE GENOMIC DNA]</scope>
    <source>
        <strain evidence="2 3">CFWR-12</strain>
    </source>
</reference>
<evidence type="ECO:0000256" key="1">
    <source>
        <dbReference type="SAM" id="MobiDB-lite"/>
    </source>
</evidence>
<sequence length="89" mass="8829">MSDLSPGPFTPEPDPTDLDGPGSGARFGDATALPNDDTTAAGAESGTQTSDASVPDDAGGTALEGADPTPHVEADILPDDPEAQNPQRA</sequence>
<organism evidence="2 3">
    <name type="scientific">Agromyces larvae</name>
    <dbReference type="NCBI Taxonomy" id="2929802"/>
    <lineage>
        <taxon>Bacteria</taxon>
        <taxon>Bacillati</taxon>
        <taxon>Actinomycetota</taxon>
        <taxon>Actinomycetes</taxon>
        <taxon>Micrococcales</taxon>
        <taxon>Microbacteriaceae</taxon>
        <taxon>Agromyces</taxon>
    </lineage>
</organism>
<name>A0ABY4BUK3_9MICO</name>
<keyword evidence="3" id="KW-1185">Reference proteome</keyword>
<proteinExistence type="predicted"/>
<accession>A0ABY4BUK3</accession>
<feature type="region of interest" description="Disordered" evidence="1">
    <location>
        <begin position="1"/>
        <end position="89"/>
    </location>
</feature>
<evidence type="ECO:0000313" key="3">
    <source>
        <dbReference type="Proteomes" id="UP000832097"/>
    </source>
</evidence>
<dbReference type="EMBL" id="CP094528">
    <property type="protein sequence ID" value="UOE42897.1"/>
    <property type="molecule type" value="Genomic_DNA"/>
</dbReference>